<accession>A0A061FSW1</accession>
<dbReference type="Gene3D" id="1.10.30.10">
    <property type="entry name" value="High mobility group box domain"/>
    <property type="match status" value="1"/>
</dbReference>
<dbReference type="Gramene" id="EOY20043">
    <property type="protein sequence ID" value="EOY20043"/>
    <property type="gene ID" value="TCM_045441"/>
</dbReference>
<feature type="DNA-binding region" description="HMG box" evidence="1">
    <location>
        <begin position="70"/>
        <end position="134"/>
    </location>
</feature>
<feature type="domain" description="HMG box" evidence="2">
    <location>
        <begin position="70"/>
        <end position="134"/>
    </location>
</feature>
<dbReference type="InterPro" id="IPR036910">
    <property type="entry name" value="HMG_box_dom_sf"/>
</dbReference>
<dbReference type="SUPFAM" id="SSF47095">
    <property type="entry name" value="HMG-box"/>
    <property type="match status" value="1"/>
</dbReference>
<dbReference type="HOGENOM" id="CLU_112655_0_0_1"/>
<reference evidence="3 4" key="1">
    <citation type="journal article" date="2013" name="Genome Biol.">
        <title>The genome sequence of the most widely cultivated cacao type and its use to identify candidate genes regulating pod color.</title>
        <authorList>
            <person name="Motamayor J.C."/>
            <person name="Mockaitis K."/>
            <person name="Schmutz J."/>
            <person name="Haiminen N."/>
            <person name="Iii D.L."/>
            <person name="Cornejo O."/>
            <person name="Findley S.D."/>
            <person name="Zheng P."/>
            <person name="Utro F."/>
            <person name="Royaert S."/>
            <person name="Saski C."/>
            <person name="Jenkins J."/>
            <person name="Podicheti R."/>
            <person name="Zhao M."/>
            <person name="Scheffler B.E."/>
            <person name="Stack J.C."/>
            <person name="Feltus F.A."/>
            <person name="Mustiga G.M."/>
            <person name="Amores F."/>
            <person name="Phillips W."/>
            <person name="Marelli J.P."/>
            <person name="May G.D."/>
            <person name="Shapiro H."/>
            <person name="Ma J."/>
            <person name="Bustamante C.D."/>
            <person name="Schnell R.J."/>
            <person name="Main D."/>
            <person name="Gilbert D."/>
            <person name="Parida L."/>
            <person name="Kuhn D.N."/>
        </authorList>
    </citation>
    <scope>NUCLEOTIDE SEQUENCE [LARGE SCALE GENOMIC DNA]</scope>
    <source>
        <strain evidence="4">cv. Matina 1-6</strain>
    </source>
</reference>
<dbReference type="eggNOG" id="ENOG502S3D7">
    <property type="taxonomic scope" value="Eukaryota"/>
</dbReference>
<evidence type="ECO:0000313" key="4">
    <source>
        <dbReference type="Proteomes" id="UP000026915"/>
    </source>
</evidence>
<dbReference type="PANTHER" id="PTHR47658:SF2">
    <property type="entry name" value="HMG-BOX (HIGH MOBILITY GROUP) DNA-BINDING FAMILY PROTEIN"/>
    <property type="match status" value="1"/>
</dbReference>
<keyword evidence="1" id="KW-0539">Nucleus</keyword>
<keyword evidence="1 3" id="KW-0238">DNA-binding</keyword>
<sequence length="215" mass="24228">MANHPRTRKRVHATIPRRAPDGSAFEKCDVCGDMVAIALADMHECGTEKKELKRFKGIVGTQNVVKPMVPWQPRSAFSIFMESFMIDNNNGNFIDIDRRGFETWKNMCKEERQPYVAQAEKVNSAYTKNVIEEEKNVKEVDDDEADSAMVGKFDQFYEDSEYYGTSDNDEPYQSGGLESLNTTECPMLCSALLSYDLHKAGKCSNQGPPEHSSSS</sequence>
<dbReference type="AlphaFoldDB" id="A0A061FSW1"/>
<dbReference type="PROSITE" id="PS50118">
    <property type="entry name" value="HMG_BOX_2"/>
    <property type="match status" value="1"/>
</dbReference>
<dbReference type="OMA" id="MHECEAE"/>
<protein>
    <submittedName>
        <fullName evidence="3">HMG-box DNA-binding family protein, putative</fullName>
    </submittedName>
</protein>
<dbReference type="Proteomes" id="UP000026915">
    <property type="component" value="Chromosome 10"/>
</dbReference>
<evidence type="ECO:0000313" key="3">
    <source>
        <dbReference type="EMBL" id="EOY20043.1"/>
    </source>
</evidence>
<dbReference type="InParanoid" id="A0A061FSW1"/>
<keyword evidence="4" id="KW-1185">Reference proteome</keyword>
<dbReference type="PANTHER" id="PTHR47658">
    <property type="entry name" value="HIGH MOBILITY GROUP B PROTEIN 12-RELATED"/>
    <property type="match status" value="1"/>
</dbReference>
<evidence type="ECO:0000256" key="1">
    <source>
        <dbReference type="PROSITE-ProRule" id="PRU00267"/>
    </source>
</evidence>
<dbReference type="GO" id="GO:0005634">
    <property type="term" value="C:nucleus"/>
    <property type="evidence" value="ECO:0000318"/>
    <property type="project" value="GO_Central"/>
</dbReference>
<dbReference type="GO" id="GO:0010197">
    <property type="term" value="P:polar nucleus fusion"/>
    <property type="evidence" value="ECO:0000318"/>
    <property type="project" value="GO_Central"/>
</dbReference>
<dbReference type="GO" id="GO:0003677">
    <property type="term" value="F:DNA binding"/>
    <property type="evidence" value="ECO:0000318"/>
    <property type="project" value="GO_Central"/>
</dbReference>
<organism evidence="3 4">
    <name type="scientific">Theobroma cacao</name>
    <name type="common">Cacao</name>
    <name type="synonym">Cocoa</name>
    <dbReference type="NCBI Taxonomy" id="3641"/>
    <lineage>
        <taxon>Eukaryota</taxon>
        <taxon>Viridiplantae</taxon>
        <taxon>Streptophyta</taxon>
        <taxon>Embryophyta</taxon>
        <taxon>Tracheophyta</taxon>
        <taxon>Spermatophyta</taxon>
        <taxon>Magnoliopsida</taxon>
        <taxon>eudicotyledons</taxon>
        <taxon>Gunneridae</taxon>
        <taxon>Pentapetalae</taxon>
        <taxon>rosids</taxon>
        <taxon>malvids</taxon>
        <taxon>Malvales</taxon>
        <taxon>Malvaceae</taxon>
        <taxon>Byttnerioideae</taxon>
        <taxon>Theobroma</taxon>
    </lineage>
</organism>
<name>A0A061FSW1_THECC</name>
<evidence type="ECO:0000259" key="2">
    <source>
        <dbReference type="PROSITE" id="PS50118"/>
    </source>
</evidence>
<proteinExistence type="predicted"/>
<gene>
    <name evidence="3" type="ORF">TCM_045441</name>
</gene>
<dbReference type="InterPro" id="IPR009071">
    <property type="entry name" value="HMG_box_dom"/>
</dbReference>
<dbReference type="FunCoup" id="A0A061FSW1">
    <property type="interactions" value="44"/>
</dbReference>
<dbReference type="EMBL" id="CM001888">
    <property type="protein sequence ID" value="EOY20043.1"/>
    <property type="molecule type" value="Genomic_DNA"/>
</dbReference>